<dbReference type="PATRIC" id="fig|1348334.3.peg.4739"/>
<protein>
    <recommendedName>
        <fullName evidence="2">HicB-like antitoxin of toxin-antitoxin system domain-containing protein</fullName>
    </recommendedName>
</protein>
<keyword evidence="4" id="KW-1185">Reference proteome</keyword>
<comment type="caution">
    <text evidence="3">The sequence shown here is derived from an EMBL/GenBank/DDBJ whole genome shotgun (WGS) entry which is preliminary data.</text>
</comment>
<evidence type="ECO:0000256" key="1">
    <source>
        <dbReference type="SAM" id="MobiDB-lite"/>
    </source>
</evidence>
<dbReference type="PANTHER" id="PTHR34504">
    <property type="entry name" value="ANTITOXIN HICB"/>
    <property type="match status" value="1"/>
</dbReference>
<evidence type="ECO:0000313" key="3">
    <source>
        <dbReference type="EMBL" id="ERT05123.1"/>
    </source>
</evidence>
<organism evidence="3 4">
    <name type="scientific">Lyngbya aestuarii BL J</name>
    <dbReference type="NCBI Taxonomy" id="1348334"/>
    <lineage>
        <taxon>Bacteria</taxon>
        <taxon>Bacillati</taxon>
        <taxon>Cyanobacteriota</taxon>
        <taxon>Cyanophyceae</taxon>
        <taxon>Oscillatoriophycideae</taxon>
        <taxon>Oscillatoriales</taxon>
        <taxon>Microcoleaceae</taxon>
        <taxon>Lyngbya</taxon>
    </lineage>
</organism>
<reference evidence="3 4" key="1">
    <citation type="journal article" date="2013" name="Front. Microbiol.">
        <title>Comparative genomic analyses of the cyanobacterium, Lyngbya aestuarii BL J, a powerful hydrogen producer.</title>
        <authorList>
            <person name="Kothari A."/>
            <person name="Vaughn M."/>
            <person name="Garcia-Pichel F."/>
        </authorList>
    </citation>
    <scope>NUCLEOTIDE SEQUENCE [LARGE SCALE GENOMIC DNA]</scope>
    <source>
        <strain evidence="3 4">BL J</strain>
    </source>
</reference>
<dbReference type="InterPro" id="IPR031807">
    <property type="entry name" value="HicB-like"/>
</dbReference>
<gene>
    <name evidence="3" type="ORF">M595_4916</name>
</gene>
<proteinExistence type="predicted"/>
<dbReference type="Pfam" id="PF15919">
    <property type="entry name" value="HicB_lk_antitox"/>
    <property type="match status" value="1"/>
</dbReference>
<name>U7QBC3_9CYAN</name>
<evidence type="ECO:0000259" key="2">
    <source>
        <dbReference type="Pfam" id="PF15919"/>
    </source>
</evidence>
<dbReference type="RefSeq" id="WP_023068625.1">
    <property type="nucleotide sequence ID" value="NZ_AUZM01000067.1"/>
</dbReference>
<dbReference type="InterPro" id="IPR035069">
    <property type="entry name" value="TTHA1013/TTHA0281-like"/>
</dbReference>
<dbReference type="InterPro" id="IPR051404">
    <property type="entry name" value="TA_system_antitoxin"/>
</dbReference>
<accession>U7QBC3</accession>
<dbReference type="EMBL" id="AUZM01000067">
    <property type="protein sequence ID" value="ERT05123.1"/>
    <property type="molecule type" value="Genomic_DNA"/>
</dbReference>
<dbReference type="Gene3D" id="3.30.160.250">
    <property type="match status" value="1"/>
</dbReference>
<feature type="domain" description="HicB-like antitoxin of toxin-antitoxin system" evidence="2">
    <location>
        <begin position="7"/>
        <end position="69"/>
    </location>
</feature>
<sequence>MSKLLKYTVILEKGTSSYGAYVPDLPGCVAVGETKEEVLQLIQEAISFHLEDLQESGQPIPQPTSTSEIVTLSI</sequence>
<evidence type="ECO:0000313" key="4">
    <source>
        <dbReference type="Proteomes" id="UP000017127"/>
    </source>
</evidence>
<dbReference type="Proteomes" id="UP000017127">
    <property type="component" value="Unassembled WGS sequence"/>
</dbReference>
<feature type="compositionally biased region" description="Polar residues" evidence="1">
    <location>
        <begin position="55"/>
        <end position="74"/>
    </location>
</feature>
<dbReference type="OrthoDB" id="5419659at2"/>
<dbReference type="SUPFAM" id="SSF143100">
    <property type="entry name" value="TTHA1013/TTHA0281-like"/>
    <property type="match status" value="1"/>
</dbReference>
<dbReference type="AlphaFoldDB" id="U7QBC3"/>
<dbReference type="PANTHER" id="PTHR34504:SF2">
    <property type="entry name" value="UPF0150 PROTEIN SSL0259"/>
    <property type="match status" value="1"/>
</dbReference>
<feature type="region of interest" description="Disordered" evidence="1">
    <location>
        <begin position="54"/>
        <end position="74"/>
    </location>
</feature>